<evidence type="ECO:0000256" key="8">
    <source>
        <dbReference type="ARBA" id="ARBA00023163"/>
    </source>
</evidence>
<evidence type="ECO:0000256" key="6">
    <source>
        <dbReference type="ARBA" id="ARBA00022833"/>
    </source>
</evidence>
<evidence type="ECO:0000313" key="12">
    <source>
        <dbReference type="Proteomes" id="UP000887581"/>
    </source>
</evidence>
<dbReference type="InterPro" id="IPR001374">
    <property type="entry name" value="R3H_dom"/>
</dbReference>
<dbReference type="Proteomes" id="UP000887581">
    <property type="component" value="Unplaced"/>
</dbReference>
<dbReference type="GO" id="GO:0000122">
    <property type="term" value="P:negative regulation of transcription by RNA polymerase II"/>
    <property type="evidence" value="ECO:0007669"/>
    <property type="project" value="TreeGrafter"/>
</dbReference>
<evidence type="ECO:0000256" key="2">
    <source>
        <dbReference type="ARBA" id="ARBA00007269"/>
    </source>
</evidence>
<accession>A0A915PH42</accession>
<protein>
    <submittedName>
        <fullName evidence="13">R3H domain-containing protein</fullName>
    </submittedName>
</protein>
<dbReference type="PROSITE" id="PS51061">
    <property type="entry name" value="R3H"/>
    <property type="match status" value="1"/>
</dbReference>
<evidence type="ECO:0000256" key="10">
    <source>
        <dbReference type="SAM" id="MobiDB-lite"/>
    </source>
</evidence>
<comment type="similarity">
    <text evidence="2">Belongs to the NFX1 family.</text>
</comment>
<evidence type="ECO:0000259" key="11">
    <source>
        <dbReference type="PROSITE" id="PS51061"/>
    </source>
</evidence>
<evidence type="ECO:0000313" key="13">
    <source>
        <dbReference type="WBParaSite" id="sdigi.contig1.g137.t1"/>
    </source>
</evidence>
<feature type="domain" description="R3H" evidence="11">
    <location>
        <begin position="889"/>
        <end position="954"/>
    </location>
</feature>
<feature type="compositionally biased region" description="Polar residues" evidence="10">
    <location>
        <begin position="8"/>
        <end position="31"/>
    </location>
</feature>
<dbReference type="CDD" id="cd06008">
    <property type="entry name" value="NF-X1-zinc-finger"/>
    <property type="match status" value="5"/>
</dbReference>
<comment type="subcellular location">
    <subcellularLocation>
        <location evidence="1">Nucleus</location>
    </subcellularLocation>
</comment>
<name>A0A915PH42_9BILA</name>
<feature type="compositionally biased region" description="Basic residues" evidence="10">
    <location>
        <begin position="34"/>
        <end position="43"/>
    </location>
</feature>
<keyword evidence="12" id="KW-1185">Reference proteome</keyword>
<reference evidence="13" key="1">
    <citation type="submission" date="2022-11" db="UniProtKB">
        <authorList>
            <consortium name="WormBaseParasite"/>
        </authorList>
    </citation>
    <scope>IDENTIFICATION</scope>
</reference>
<keyword evidence="9" id="KW-0539">Nucleus</keyword>
<dbReference type="GO" id="GO:0008270">
    <property type="term" value="F:zinc ion binding"/>
    <property type="evidence" value="ECO:0007669"/>
    <property type="project" value="UniProtKB-KW"/>
</dbReference>
<keyword evidence="8" id="KW-0804">Transcription</keyword>
<keyword evidence="3" id="KW-0479">Metal-binding</keyword>
<dbReference type="AlphaFoldDB" id="A0A915PH42"/>
<keyword evidence="7" id="KW-0805">Transcription regulation</keyword>
<organism evidence="12 13">
    <name type="scientific">Setaria digitata</name>
    <dbReference type="NCBI Taxonomy" id="48799"/>
    <lineage>
        <taxon>Eukaryota</taxon>
        <taxon>Metazoa</taxon>
        <taxon>Ecdysozoa</taxon>
        <taxon>Nematoda</taxon>
        <taxon>Chromadorea</taxon>
        <taxon>Rhabditida</taxon>
        <taxon>Spirurina</taxon>
        <taxon>Spiruromorpha</taxon>
        <taxon>Filarioidea</taxon>
        <taxon>Setariidae</taxon>
        <taxon>Setaria</taxon>
    </lineage>
</organism>
<dbReference type="GO" id="GO:0000981">
    <property type="term" value="F:DNA-binding transcription factor activity, RNA polymerase II-specific"/>
    <property type="evidence" value="ECO:0007669"/>
    <property type="project" value="TreeGrafter"/>
</dbReference>
<dbReference type="WBParaSite" id="sdigi.contig1.g137.t1">
    <property type="protein sequence ID" value="sdigi.contig1.g137.t1"/>
    <property type="gene ID" value="sdigi.contig1.g137"/>
</dbReference>
<dbReference type="GO" id="GO:0000977">
    <property type="term" value="F:RNA polymerase II transcription regulatory region sequence-specific DNA binding"/>
    <property type="evidence" value="ECO:0007669"/>
    <property type="project" value="TreeGrafter"/>
</dbReference>
<dbReference type="Gene3D" id="3.30.1370.50">
    <property type="entry name" value="R3H-like domain"/>
    <property type="match status" value="1"/>
</dbReference>
<dbReference type="Pfam" id="PF01424">
    <property type="entry name" value="R3H"/>
    <property type="match status" value="1"/>
</dbReference>
<evidence type="ECO:0000256" key="1">
    <source>
        <dbReference type="ARBA" id="ARBA00004123"/>
    </source>
</evidence>
<keyword evidence="5" id="KW-0863">Zinc-finger</keyword>
<dbReference type="PANTHER" id="PTHR12360">
    <property type="entry name" value="NUCLEAR TRANSCRIPTION FACTOR, X-BOX BINDING 1 NFX1"/>
    <property type="match status" value="1"/>
</dbReference>
<feature type="region of interest" description="Disordered" evidence="10">
    <location>
        <begin position="1"/>
        <end position="48"/>
    </location>
</feature>
<dbReference type="GO" id="GO:0005634">
    <property type="term" value="C:nucleus"/>
    <property type="evidence" value="ECO:0007669"/>
    <property type="project" value="UniProtKB-SubCell"/>
</dbReference>
<dbReference type="InterPro" id="IPR034078">
    <property type="entry name" value="NFX1_fam"/>
</dbReference>
<proteinExistence type="inferred from homology"/>
<evidence type="ECO:0000256" key="7">
    <source>
        <dbReference type="ARBA" id="ARBA00023015"/>
    </source>
</evidence>
<dbReference type="SMART" id="SM00393">
    <property type="entry name" value="R3H"/>
    <property type="match status" value="1"/>
</dbReference>
<evidence type="ECO:0000256" key="9">
    <source>
        <dbReference type="ARBA" id="ARBA00023242"/>
    </source>
</evidence>
<dbReference type="InterPro" id="IPR000967">
    <property type="entry name" value="Znf_NFX1"/>
</dbReference>
<evidence type="ECO:0000256" key="4">
    <source>
        <dbReference type="ARBA" id="ARBA00022737"/>
    </source>
</evidence>
<keyword evidence="6" id="KW-0862">Zinc</keyword>
<dbReference type="SUPFAM" id="SSF82708">
    <property type="entry name" value="R3H domain"/>
    <property type="match status" value="1"/>
</dbReference>
<dbReference type="Pfam" id="PF01422">
    <property type="entry name" value="zf-NF-X1"/>
    <property type="match status" value="4"/>
</dbReference>
<evidence type="ECO:0000256" key="5">
    <source>
        <dbReference type="ARBA" id="ARBA00022771"/>
    </source>
</evidence>
<sequence length="1026" mass="114889">MQKDKSRAFSTVTNNNPNGTQATTRFHVTQNSRRFSRSGRGRSTHPEYRNQPVFFGPLAEFSTPPPVIFDIPPRVLPFHMFNANVVPPIPPLSLNGSGAICPSSSSAPTGRLARGRRTHLHKTEQSSKKSQHVCQESPSEQLSLLTLDDLDDSMADAQEGYGCPPSYVMESYRGQTELSATHGCETFRNNLDTETSIFVDRALQNNREITYREHDSLQTLRENLGVNSVQDEENSSFLDLVCKNFNEWIWTCKRCYHMFHINRANSYGCITQWAVKSFEANVGWRCPSCQNVTFELPKQYWCFCGKKLNPPTLRFPDMPHSCGATCGKIRGLGCTHPCTDQCHPGPCSECPLTITEKCNCGQEIVAGRCGKQLDFKCSKMCGKVLNCGLHKCEIICHRGECNACKHVIAQRCFCGLQERLVPCTALNLKATSFSCGAPCTGMYACDIHKCELRCHDKHGKSDCGLCSLSPKKREYCPCGRTRIADILEVVRTSCTDPIPTCKNVCSKVLTCGPEDKPHRCVELCHTGPCPLCPSNSSITCRCKTLKKKIPCKEFLLYSAENPYLCERRCKKLKTCQNHRCRAVCCVEEEHVCMQICGKKLNCGNHKCDRLCHVGHCPRCLQASFEEQYCLCGHTVREPPIPCGAPLPTCDQPCSRQHPCDHPPMHNCHAEPECPPCTVLTQKPCYGAHEIRTNIPCFLNDVSCGRPCDKQLQCNVHRCKRICHAGQCLANNTCQQPCTKRRSGEACDHICGLQCHGDTPCPKSYAFMPDKFWTFLSNSCSTKVAVSCSCLRKSSEMRCSDVEKAYQKSLSLKAVEDIHSNPSEEKRLLKRSASTDRYRCLPCDAECHRVLRNKKVAEILNISERVAAASLPTYTFFLKSKLKTSYGEILRIESRLIELVHDLDAHPNKTSINHSFPPMHSEIRRIVHEYSTHFGIETVSYGEEPRRNVIATAKRNVSSIPALLLTSMGRTLAAPISVSNSLVIVPQKTLSSTSKDFSWSTENRMQQLQSAGKVLKRSSKEPFISQK</sequence>
<keyword evidence="4" id="KW-0677">Repeat</keyword>
<dbReference type="InterPro" id="IPR036867">
    <property type="entry name" value="R3H_dom_sf"/>
</dbReference>
<dbReference type="PANTHER" id="PTHR12360:SF12">
    <property type="entry name" value="TRANSCRIPTIONAL REPRESSOR NF-X1"/>
    <property type="match status" value="1"/>
</dbReference>
<evidence type="ECO:0000256" key="3">
    <source>
        <dbReference type="ARBA" id="ARBA00022723"/>
    </source>
</evidence>
<dbReference type="SMART" id="SM00438">
    <property type="entry name" value="ZnF_NFX"/>
    <property type="match status" value="10"/>
</dbReference>